<evidence type="ECO:0000313" key="1">
    <source>
        <dbReference type="EMBL" id="KAJ5546776.1"/>
    </source>
</evidence>
<protein>
    <submittedName>
        <fullName evidence="1">Uncharacterized protein</fullName>
    </submittedName>
</protein>
<name>A0AAD6D2K5_9EURO</name>
<dbReference type="AlphaFoldDB" id="A0AAD6D2K5"/>
<dbReference type="EMBL" id="JAQIZZ010000003">
    <property type="protein sequence ID" value="KAJ5546776.1"/>
    <property type="molecule type" value="Genomic_DNA"/>
</dbReference>
<reference evidence="1 2" key="1">
    <citation type="journal article" date="2023" name="IMA Fungus">
        <title>Comparative genomic study of the Penicillium genus elucidates a diverse pangenome and 15 lateral gene transfer events.</title>
        <authorList>
            <person name="Petersen C."/>
            <person name="Sorensen T."/>
            <person name="Nielsen M.R."/>
            <person name="Sondergaard T.E."/>
            <person name="Sorensen J.L."/>
            <person name="Fitzpatrick D.A."/>
            <person name="Frisvad J.C."/>
            <person name="Nielsen K.L."/>
        </authorList>
    </citation>
    <scope>NUCLEOTIDE SEQUENCE [LARGE SCALE GENOMIC DNA]</scope>
    <source>
        <strain evidence="1 2">IBT 35679</strain>
    </source>
</reference>
<evidence type="ECO:0000313" key="2">
    <source>
        <dbReference type="Proteomes" id="UP001220324"/>
    </source>
</evidence>
<organism evidence="1 2">
    <name type="scientific">Penicillium frequentans</name>
    <dbReference type="NCBI Taxonomy" id="3151616"/>
    <lineage>
        <taxon>Eukaryota</taxon>
        <taxon>Fungi</taxon>
        <taxon>Dikarya</taxon>
        <taxon>Ascomycota</taxon>
        <taxon>Pezizomycotina</taxon>
        <taxon>Eurotiomycetes</taxon>
        <taxon>Eurotiomycetidae</taxon>
        <taxon>Eurotiales</taxon>
        <taxon>Aspergillaceae</taxon>
        <taxon>Penicillium</taxon>
    </lineage>
</organism>
<accession>A0AAD6D2K5</accession>
<keyword evidence="2" id="KW-1185">Reference proteome</keyword>
<comment type="caution">
    <text evidence="1">The sequence shown here is derived from an EMBL/GenBank/DDBJ whole genome shotgun (WGS) entry which is preliminary data.</text>
</comment>
<proteinExistence type="predicted"/>
<sequence>MNSLPLRTRASTLRLRSLQSPRLSSIAAPRSLSTLTSGYFQQKGPQTKLNLGSRNYLKASPRITLQHKAVQTRQHSTASKPTADALIEELQDLYEIAKDEFEIATESTDGGTIYAASDRDSARDALNEFCATYFLYTSRPGEEDTGVVLRSGEAMSGTRLRNAEVVSLGEDGEQGPVVDTAFDPATVEDAVKDEVRRRIGQRVRELRNAVELLEERAYEE</sequence>
<dbReference type="Proteomes" id="UP001220324">
    <property type="component" value="Unassembled WGS sequence"/>
</dbReference>
<gene>
    <name evidence="1" type="ORF">N7494_004361</name>
</gene>